<dbReference type="Proteomes" id="UP000215002">
    <property type="component" value="Chromosome"/>
</dbReference>
<gene>
    <name evidence="1" type="ORF">MuYL_1024</name>
</gene>
<keyword evidence="1" id="KW-0378">Hydrolase</keyword>
<keyword evidence="1" id="KW-0540">Nuclease</keyword>
<protein>
    <submittedName>
        <fullName evidence="1">Exonuclease</fullName>
    </submittedName>
</protein>
<evidence type="ECO:0000313" key="2">
    <source>
        <dbReference type="Proteomes" id="UP000215002"/>
    </source>
</evidence>
<accession>A0A223NTB9</accession>
<dbReference type="GO" id="GO:0004527">
    <property type="term" value="F:exonuclease activity"/>
    <property type="evidence" value="ECO:0007669"/>
    <property type="project" value="UniProtKB-KW"/>
</dbReference>
<name>A0A223NTB9_9SPHI</name>
<dbReference type="SUPFAM" id="SSF56219">
    <property type="entry name" value="DNase I-like"/>
    <property type="match status" value="1"/>
</dbReference>
<dbReference type="KEGG" id="muc:MuYL_1024"/>
<dbReference type="InterPro" id="IPR036691">
    <property type="entry name" value="Endo/exonu/phosph_ase_sf"/>
</dbReference>
<sequence length="235" mass="26839">MKIITWNANMAFRNKAHLLMCYEPDILVIPECENPEKLKFRSGEIMPADIIWHGNNTNKGLAIISFGDYKLTLMDEHDADLRTILPITVSGAKEFTLFGVWANNPADKANQYIGQVWKALHCYEQLLNNNPVILAGDFNSNTIWDKPRRQGNHSTVVEKLLAKGIESTYHHYFGFSQGEEAHATFSLYRHKDKPYHLDYCFASADFIKDLVSVAVGSYDDWAMHSDHCPVIVEFK</sequence>
<keyword evidence="2" id="KW-1185">Reference proteome</keyword>
<dbReference type="AlphaFoldDB" id="A0A223NTB9"/>
<reference evidence="1 2" key="1">
    <citation type="submission" date="2017-08" db="EMBL/GenBank/DDBJ databases">
        <title>Complete genome sequence of Mucilaginibacter sp. strain BJC16-A31.</title>
        <authorList>
            <consortium name="Henan University of Science and Technology"/>
            <person name="You X."/>
        </authorList>
    </citation>
    <scope>NUCLEOTIDE SEQUENCE [LARGE SCALE GENOMIC DNA]</scope>
    <source>
        <strain evidence="1 2">BJC16-A31</strain>
    </source>
</reference>
<dbReference type="RefSeq" id="WP_094569456.1">
    <property type="nucleotide sequence ID" value="NZ_CP022743.1"/>
</dbReference>
<dbReference type="Gene3D" id="3.60.10.10">
    <property type="entry name" value="Endonuclease/exonuclease/phosphatase"/>
    <property type="match status" value="1"/>
</dbReference>
<proteinExistence type="predicted"/>
<evidence type="ECO:0000313" key="1">
    <source>
        <dbReference type="EMBL" id="ASU32924.1"/>
    </source>
</evidence>
<dbReference type="EMBL" id="CP022743">
    <property type="protein sequence ID" value="ASU32924.1"/>
    <property type="molecule type" value="Genomic_DNA"/>
</dbReference>
<organism evidence="1 2">
    <name type="scientific">Mucilaginibacter xinganensis</name>
    <dbReference type="NCBI Taxonomy" id="1234841"/>
    <lineage>
        <taxon>Bacteria</taxon>
        <taxon>Pseudomonadati</taxon>
        <taxon>Bacteroidota</taxon>
        <taxon>Sphingobacteriia</taxon>
        <taxon>Sphingobacteriales</taxon>
        <taxon>Sphingobacteriaceae</taxon>
        <taxon>Mucilaginibacter</taxon>
    </lineage>
</organism>
<keyword evidence="1" id="KW-0269">Exonuclease</keyword>
<dbReference type="OrthoDB" id="9803914at2"/>